<reference evidence="15" key="3">
    <citation type="submission" date="2025-09" db="UniProtKB">
        <authorList>
            <consortium name="Ensembl"/>
        </authorList>
    </citation>
    <scope>IDENTIFICATION</scope>
</reference>
<evidence type="ECO:0000256" key="7">
    <source>
        <dbReference type="ARBA" id="ARBA00022771"/>
    </source>
</evidence>
<dbReference type="GO" id="GO:0007623">
    <property type="term" value="P:circadian rhythm"/>
    <property type="evidence" value="ECO:0007669"/>
    <property type="project" value="TreeGrafter"/>
</dbReference>
<evidence type="ECO:0000256" key="2">
    <source>
        <dbReference type="ARBA" id="ARBA00004496"/>
    </source>
</evidence>
<dbReference type="GeneTree" id="ENSGT00390000015719"/>
<keyword evidence="9" id="KW-0805">Transcription regulation</keyword>
<keyword evidence="5" id="KW-0678">Repressor</keyword>
<keyword evidence="6" id="KW-0479">Metal-binding</keyword>
<dbReference type="Gene3D" id="1.10.565.10">
    <property type="entry name" value="Retinoid X Receptor"/>
    <property type="match status" value="1"/>
</dbReference>
<evidence type="ECO:0000256" key="9">
    <source>
        <dbReference type="ARBA" id="ARBA00023015"/>
    </source>
</evidence>
<dbReference type="Proteomes" id="UP000694620">
    <property type="component" value="Chromosome 14"/>
</dbReference>
<dbReference type="PANTHER" id="PTHR24081">
    <property type="entry name" value="NUCLEAR RECEPTOR SUBFAMILY 0 GROUP B"/>
    <property type="match status" value="1"/>
</dbReference>
<keyword evidence="8" id="KW-0862">Zinc</keyword>
<dbReference type="InterPro" id="IPR033544">
    <property type="entry name" value="NR0B1/2"/>
</dbReference>
<evidence type="ECO:0000256" key="1">
    <source>
        <dbReference type="ARBA" id="ARBA00004123"/>
    </source>
</evidence>
<dbReference type="GO" id="GO:0003677">
    <property type="term" value="F:DNA binding"/>
    <property type="evidence" value="ECO:0007669"/>
    <property type="project" value="UniProtKB-KW"/>
</dbReference>
<dbReference type="GO" id="GO:0003714">
    <property type="term" value="F:transcription corepressor activity"/>
    <property type="evidence" value="ECO:0007669"/>
    <property type="project" value="TreeGrafter"/>
</dbReference>
<dbReference type="PANTHER" id="PTHR24081:SF0">
    <property type="entry name" value="NUCLEAR RECEPTOR SUBFAMILY 0 GROUP B MEMBER 2"/>
    <property type="match status" value="1"/>
</dbReference>
<dbReference type="AlphaFoldDB" id="A0A8C4T662"/>
<dbReference type="GO" id="GO:0008270">
    <property type="term" value="F:zinc ion binding"/>
    <property type="evidence" value="ECO:0007669"/>
    <property type="project" value="UniProtKB-KW"/>
</dbReference>
<dbReference type="InterPro" id="IPR000536">
    <property type="entry name" value="Nucl_hrmn_rcpt_lig-bd"/>
</dbReference>
<dbReference type="InterPro" id="IPR001723">
    <property type="entry name" value="Nuclear_hrmn_rcpt"/>
</dbReference>
<organism evidence="15 16">
    <name type="scientific">Erpetoichthys calabaricus</name>
    <name type="common">Rope fish</name>
    <name type="synonym">Calamoichthys calabaricus</name>
    <dbReference type="NCBI Taxonomy" id="27687"/>
    <lineage>
        <taxon>Eukaryota</taxon>
        <taxon>Metazoa</taxon>
        <taxon>Chordata</taxon>
        <taxon>Craniata</taxon>
        <taxon>Vertebrata</taxon>
        <taxon>Euteleostomi</taxon>
        <taxon>Actinopterygii</taxon>
        <taxon>Polypteriformes</taxon>
        <taxon>Polypteridae</taxon>
        <taxon>Erpetoichthys</taxon>
    </lineage>
</organism>
<evidence type="ECO:0000256" key="5">
    <source>
        <dbReference type="ARBA" id="ARBA00022491"/>
    </source>
</evidence>
<evidence type="ECO:0000259" key="14">
    <source>
        <dbReference type="PROSITE" id="PS51843"/>
    </source>
</evidence>
<dbReference type="Pfam" id="PF00104">
    <property type="entry name" value="Hormone_recep"/>
    <property type="match status" value="1"/>
</dbReference>
<dbReference type="PRINTS" id="PR00398">
    <property type="entry name" value="STRDHORMONER"/>
</dbReference>
<keyword evidence="11" id="KW-0804">Transcription</keyword>
<comment type="similarity">
    <text evidence="3">Belongs to the nuclear hormone receptor family. NR0 subfamily.</text>
</comment>
<dbReference type="OrthoDB" id="9926883at2759"/>
<gene>
    <name evidence="15" type="primary">NR0B2</name>
    <name evidence="15" type="synonym">LOC114665111</name>
</gene>
<keyword evidence="10" id="KW-0238">DNA-binding</keyword>
<keyword evidence="13" id="KW-0539">Nucleus</keyword>
<dbReference type="GO" id="GO:0000122">
    <property type="term" value="P:negative regulation of transcription by RNA polymerase II"/>
    <property type="evidence" value="ECO:0007669"/>
    <property type="project" value="TreeGrafter"/>
</dbReference>
<keyword evidence="16" id="KW-1185">Reference proteome</keyword>
<keyword evidence="12" id="KW-0675">Receptor</keyword>
<protein>
    <submittedName>
        <fullName evidence="15">Nuclear receptor subfamily 0, group B, member 2a</fullName>
    </submittedName>
</protein>
<feature type="domain" description="NR LBD" evidence="14">
    <location>
        <begin position="20"/>
        <end position="262"/>
    </location>
</feature>
<reference evidence="15" key="2">
    <citation type="submission" date="2025-08" db="UniProtKB">
        <authorList>
            <consortium name="Ensembl"/>
        </authorList>
    </citation>
    <scope>IDENTIFICATION</scope>
</reference>
<dbReference type="GO" id="GO:0005737">
    <property type="term" value="C:cytoplasm"/>
    <property type="evidence" value="ECO:0007669"/>
    <property type="project" value="UniProtKB-SubCell"/>
</dbReference>
<evidence type="ECO:0000256" key="8">
    <source>
        <dbReference type="ARBA" id="ARBA00022833"/>
    </source>
</evidence>
<dbReference type="SUPFAM" id="SSF48508">
    <property type="entry name" value="Nuclear receptor ligand-binding domain"/>
    <property type="match status" value="1"/>
</dbReference>
<dbReference type="FunFam" id="1.10.565.10:FF:000011">
    <property type="entry name" value="Nuclear receptor subfamily 5, group A, member 2"/>
    <property type="match status" value="1"/>
</dbReference>
<dbReference type="SMART" id="SM00430">
    <property type="entry name" value="HOLI"/>
    <property type="match status" value="1"/>
</dbReference>
<dbReference type="Ensembl" id="ENSECRT00000027559.1">
    <property type="protein sequence ID" value="ENSECRP00000026989.1"/>
    <property type="gene ID" value="ENSECRG00000018264.1"/>
</dbReference>
<dbReference type="PROSITE" id="PS51843">
    <property type="entry name" value="NR_LBD"/>
    <property type="match status" value="1"/>
</dbReference>
<evidence type="ECO:0000313" key="15">
    <source>
        <dbReference type="Ensembl" id="ENSECRP00000026989.1"/>
    </source>
</evidence>
<evidence type="ECO:0000256" key="4">
    <source>
        <dbReference type="ARBA" id="ARBA00022490"/>
    </source>
</evidence>
<evidence type="ECO:0000256" key="13">
    <source>
        <dbReference type="ARBA" id="ARBA00023242"/>
    </source>
</evidence>
<evidence type="ECO:0000256" key="6">
    <source>
        <dbReference type="ARBA" id="ARBA00022723"/>
    </source>
</evidence>
<dbReference type="GO" id="GO:0005634">
    <property type="term" value="C:nucleus"/>
    <property type="evidence" value="ECO:0007669"/>
    <property type="project" value="UniProtKB-SubCell"/>
</dbReference>
<evidence type="ECO:0000313" key="16">
    <source>
        <dbReference type="Proteomes" id="UP000694620"/>
    </source>
</evidence>
<comment type="subcellular location">
    <subcellularLocation>
        <location evidence="2">Cytoplasm</location>
    </subcellularLocation>
    <subcellularLocation>
        <location evidence="1">Nucleus</location>
    </subcellularLocation>
</comment>
<reference evidence="15" key="1">
    <citation type="submission" date="2021-06" db="EMBL/GenBank/DDBJ databases">
        <authorList>
            <consortium name="Wellcome Sanger Institute Data Sharing"/>
        </authorList>
    </citation>
    <scope>NUCLEOTIDE SEQUENCE [LARGE SCALE GENOMIC DNA]</scope>
</reference>
<dbReference type="InterPro" id="IPR035500">
    <property type="entry name" value="NHR-like_dom_sf"/>
</dbReference>
<keyword evidence="4" id="KW-0963">Cytoplasm</keyword>
<evidence type="ECO:0000256" key="12">
    <source>
        <dbReference type="ARBA" id="ARBA00023170"/>
    </source>
</evidence>
<accession>A0A8C4T662</accession>
<sequence>MACFEMFYEQCECFRKGSHHSNAILYNILSQKDTINNNYSVGQQNCHCKVRRSVRLKNPEKTCQGASDILVKTISFMKNLPSFHQLPIKDQLALLQSSWAPLFILGLAQEGVNFDVTDVPATSMLKRILLDGQIPEASEPFDRPQPTLVGVQRLKSCLNKLWSLDLSPKEYAYLKGTILFNPDVPGLRTSQFIESLQQEAQRALHEVLAPLHPEDTGRFARILLIASTLKTITPMFITELFFRPVIGQTDLLDLLAEMLFAR</sequence>
<keyword evidence="7" id="KW-0863">Zinc-finger</keyword>
<evidence type="ECO:0000256" key="11">
    <source>
        <dbReference type="ARBA" id="ARBA00023163"/>
    </source>
</evidence>
<evidence type="ECO:0000256" key="3">
    <source>
        <dbReference type="ARBA" id="ARBA00006647"/>
    </source>
</evidence>
<evidence type="ECO:0000256" key="10">
    <source>
        <dbReference type="ARBA" id="ARBA00023125"/>
    </source>
</evidence>
<name>A0A8C4T662_ERPCA</name>
<proteinExistence type="inferred from homology"/>